<protein>
    <recommendedName>
        <fullName evidence="6">5-oxoprolinase</fullName>
    </recommendedName>
</protein>
<proteinExistence type="predicted"/>
<dbReference type="InterPro" id="IPR045079">
    <property type="entry name" value="Oxoprolinase-like"/>
</dbReference>
<dbReference type="OrthoDB" id="9759608at2"/>
<dbReference type="EMBL" id="NPKJ01000003">
    <property type="protein sequence ID" value="PAQ12471.1"/>
    <property type="molecule type" value="Genomic_DNA"/>
</dbReference>
<dbReference type="GO" id="GO:0005829">
    <property type="term" value="C:cytosol"/>
    <property type="evidence" value="ECO:0007669"/>
    <property type="project" value="TreeGrafter"/>
</dbReference>
<name>A0A271LWC0_9HYPH</name>
<dbReference type="PANTHER" id="PTHR11365">
    <property type="entry name" value="5-OXOPROLINASE RELATED"/>
    <property type="match status" value="1"/>
</dbReference>
<keyword evidence="5" id="KW-1185">Reference proteome</keyword>
<sequence length="695" mass="74703">MHDRATLSPPWRLGIDIGGTFTDLVLIDAKGLLRQHKASTTTNDPSEGVIDVLRLAAEAAGLSTASLLGGCSHFVHGSTIATNTLLEGKGAKVGLLVTEGFRDSLEIRRGIRSDPWDHRKPFPPVLVPRSLRLPIRERTDKMGRGVVPLDDESIRRAVSEMQSRGVEAVAIAFLNSFISSQHEHECKEMVRGLWPDVWVYASSDMVRMVGEYERTSTVVLNAYVAPRVVPYLRRLESRLKECGLKRPLLLMQSNGGVVSVQQVEQRPASLMLSGPSAGASALMVCAKAIGSQDLISIEIGGTSCDVILTDEAGVGMTNSTEVNGYHLALPAVDIHTVSAGGGTIARRDQGGMLRAGPDGAGALPGPACYARGGVDPTVTDAQLVLGRLQSGRYGGGLISLDKKLAEDAINNRIAAPSGLTTVHAAAGIVRLMEQEVIHAVEKVSVERGFDPSRFTLVAVGGAGAMHGASVARALGCRTVFVPRVAGVFCAFGMCTADARQDVVRSWLKPLATTSASDIGEFLNTLAEETRQRFLDEGFAPEDIIIERALELQYKGQQSSVIVQVQETDISAIRRAFLEQFRRLYAHDQGEDEIDITGGRAVGSVRLGFTEQKSCERTRREIEPIELRPVYSEDIGDFKKTPIFEGDALQYGDTIDGPALVESSTTTVVVPEGCRLEVDSGSNFLIHANHMPGMSS</sequence>
<dbReference type="Pfam" id="PF01968">
    <property type="entry name" value="Hydantoinase_A"/>
    <property type="match status" value="1"/>
</dbReference>
<feature type="domain" description="Hydantoinase A/oxoprolinase" evidence="1">
    <location>
        <begin position="214"/>
        <end position="501"/>
    </location>
</feature>
<dbReference type="Pfam" id="PF19278">
    <property type="entry name" value="Hydant_A_C"/>
    <property type="match status" value="1"/>
</dbReference>
<dbReference type="InterPro" id="IPR008040">
    <property type="entry name" value="Hydant_A_N"/>
</dbReference>
<dbReference type="PANTHER" id="PTHR11365:SF23">
    <property type="entry name" value="HYPOTHETICAL 5-OXOPROLINASE (EUROFUNG)-RELATED"/>
    <property type="match status" value="1"/>
</dbReference>
<evidence type="ECO:0000313" key="5">
    <source>
        <dbReference type="Proteomes" id="UP000216442"/>
    </source>
</evidence>
<dbReference type="InterPro" id="IPR002821">
    <property type="entry name" value="Hydantoinase_A"/>
</dbReference>
<evidence type="ECO:0000259" key="2">
    <source>
        <dbReference type="Pfam" id="PF05378"/>
    </source>
</evidence>
<dbReference type="InterPro" id="IPR043129">
    <property type="entry name" value="ATPase_NBD"/>
</dbReference>
<gene>
    <name evidence="4" type="ORF">CIT26_00220</name>
</gene>
<dbReference type="GO" id="GO:0017168">
    <property type="term" value="F:5-oxoprolinase (ATP-hydrolyzing) activity"/>
    <property type="evidence" value="ECO:0007669"/>
    <property type="project" value="TreeGrafter"/>
</dbReference>
<dbReference type="GO" id="GO:0006749">
    <property type="term" value="P:glutathione metabolic process"/>
    <property type="evidence" value="ECO:0007669"/>
    <property type="project" value="TreeGrafter"/>
</dbReference>
<dbReference type="Pfam" id="PF05378">
    <property type="entry name" value="Hydant_A_N"/>
    <property type="match status" value="1"/>
</dbReference>
<dbReference type="AlphaFoldDB" id="A0A271LWC0"/>
<evidence type="ECO:0000259" key="1">
    <source>
        <dbReference type="Pfam" id="PF01968"/>
    </source>
</evidence>
<evidence type="ECO:0008006" key="6">
    <source>
        <dbReference type="Google" id="ProtNLM"/>
    </source>
</evidence>
<feature type="domain" description="Hydantoinase/oxoprolinase N-terminal" evidence="2">
    <location>
        <begin position="12"/>
        <end position="191"/>
    </location>
</feature>
<evidence type="ECO:0000259" key="3">
    <source>
        <dbReference type="Pfam" id="PF19278"/>
    </source>
</evidence>
<comment type="caution">
    <text evidence="4">The sequence shown here is derived from an EMBL/GenBank/DDBJ whole genome shotgun (WGS) entry which is preliminary data.</text>
</comment>
<dbReference type="InterPro" id="IPR049517">
    <property type="entry name" value="ACX-like_C"/>
</dbReference>
<feature type="domain" description="Acetophenone carboxylase-like C-terminal" evidence="3">
    <location>
        <begin position="514"/>
        <end position="679"/>
    </location>
</feature>
<organism evidence="4 5">
    <name type="scientific">Mesorhizobium temperatum</name>
    <dbReference type="NCBI Taxonomy" id="241416"/>
    <lineage>
        <taxon>Bacteria</taxon>
        <taxon>Pseudomonadati</taxon>
        <taxon>Pseudomonadota</taxon>
        <taxon>Alphaproteobacteria</taxon>
        <taxon>Hyphomicrobiales</taxon>
        <taxon>Phyllobacteriaceae</taxon>
        <taxon>Mesorhizobium</taxon>
    </lineage>
</organism>
<reference evidence="4 5" key="1">
    <citation type="submission" date="2017-08" db="EMBL/GenBank/DDBJ databases">
        <title>Mesorhizobium wenxinae sp. nov., a novel rhizobial species isolated from root nodules of chickpea (Cicer arietinum L.).</title>
        <authorList>
            <person name="Zhang J."/>
        </authorList>
    </citation>
    <scope>NUCLEOTIDE SEQUENCE [LARGE SCALE GENOMIC DNA]</scope>
    <source>
        <strain evidence="4 5">SDW018</strain>
    </source>
</reference>
<evidence type="ECO:0000313" key="4">
    <source>
        <dbReference type="EMBL" id="PAQ12471.1"/>
    </source>
</evidence>
<dbReference type="Proteomes" id="UP000216442">
    <property type="component" value="Unassembled WGS sequence"/>
</dbReference>
<dbReference type="SUPFAM" id="SSF53067">
    <property type="entry name" value="Actin-like ATPase domain"/>
    <property type="match status" value="1"/>
</dbReference>
<accession>A0A271LWC0</accession>